<evidence type="ECO:0000256" key="1">
    <source>
        <dbReference type="SAM" id="Phobius"/>
    </source>
</evidence>
<protein>
    <submittedName>
        <fullName evidence="2">Unannotated protein</fullName>
    </submittedName>
</protein>
<name>A0A6J7EYJ4_9ZZZZ</name>
<keyword evidence="1" id="KW-0472">Membrane</keyword>
<proteinExistence type="predicted"/>
<dbReference type="AlphaFoldDB" id="A0A6J7EYJ4"/>
<gene>
    <name evidence="2" type="ORF">UFOPK3417_02065</name>
</gene>
<evidence type="ECO:0000313" key="2">
    <source>
        <dbReference type="EMBL" id="CAB4886608.1"/>
    </source>
</evidence>
<reference evidence="2" key="1">
    <citation type="submission" date="2020-05" db="EMBL/GenBank/DDBJ databases">
        <authorList>
            <person name="Chiriac C."/>
            <person name="Salcher M."/>
            <person name="Ghai R."/>
            <person name="Kavagutti S V."/>
        </authorList>
    </citation>
    <scope>NUCLEOTIDE SEQUENCE</scope>
</reference>
<feature type="transmembrane region" description="Helical" evidence="1">
    <location>
        <begin position="36"/>
        <end position="65"/>
    </location>
</feature>
<accession>A0A6J7EYJ4</accession>
<organism evidence="2">
    <name type="scientific">freshwater metagenome</name>
    <dbReference type="NCBI Taxonomy" id="449393"/>
    <lineage>
        <taxon>unclassified sequences</taxon>
        <taxon>metagenomes</taxon>
        <taxon>ecological metagenomes</taxon>
    </lineage>
</organism>
<sequence length="196" mass="21135">MNVTFFLWPVHAWFFLWERVVPSMYRVVATGLGALATAIVVVTVGVHPLLAAPLSLLGWIGLAIAQEHDERVLRPPCQGFVDALGVAVAEPPLGLVVYSAHGPSRARPEPWDTLAVLSAGGAEGYPLRTVHIEVQRNAARGSMRLHASDDAPSMFVPIDERLRELGRSGLADRIERAESPESDADAIATALTLAYL</sequence>
<dbReference type="EMBL" id="CAFBLR010000296">
    <property type="protein sequence ID" value="CAB4886608.1"/>
    <property type="molecule type" value="Genomic_DNA"/>
</dbReference>
<keyword evidence="1" id="KW-0812">Transmembrane</keyword>
<keyword evidence="1" id="KW-1133">Transmembrane helix</keyword>